<gene>
    <name evidence="2" type="ORF">OTJ99_000062</name>
</gene>
<dbReference type="Proteomes" id="UP001164745">
    <property type="component" value="Chromosome"/>
</dbReference>
<reference evidence="2" key="1">
    <citation type="submission" date="2022-12" db="EMBL/GenBank/DDBJ databases">
        <authorList>
            <person name="Bing R.G."/>
            <person name="Willard D.J."/>
            <person name="Manesh M.J.H."/>
            <person name="Laemthong T."/>
            <person name="Crosby J.R."/>
            <person name="Kelly R.M."/>
        </authorList>
    </citation>
    <scope>NUCLEOTIDE SEQUENCE</scope>
    <source>
        <strain evidence="2">DSM 8991</strain>
    </source>
</reference>
<evidence type="ECO:0000313" key="3">
    <source>
        <dbReference type="Proteomes" id="UP001164745"/>
    </source>
</evidence>
<dbReference type="Pfam" id="PF19732">
    <property type="entry name" value="SpoIIE_N"/>
    <property type="match status" value="1"/>
</dbReference>
<protein>
    <submittedName>
        <fullName evidence="2">Serine/threonine-protein phosphatase</fullName>
    </submittedName>
</protein>
<evidence type="ECO:0000259" key="1">
    <source>
        <dbReference type="Pfam" id="PF19732"/>
    </source>
</evidence>
<dbReference type="InterPro" id="IPR045768">
    <property type="entry name" value="SpoIIE_N"/>
</dbReference>
<dbReference type="InterPro" id="IPR036457">
    <property type="entry name" value="PPM-type-like_dom_sf"/>
</dbReference>
<sequence>MSKDEAKSVIEQTCNKVCSGCSNIQACWQYYYSQTNHMLNEVKNIILKKGKIVESEIKGFKFTCLKSKEFITIVNELLESLKFSKLVKSENSFKEEAFKNQIELLKDIVVDAAKMVEKNFKQDRGTAREIELELYRFGYDVENVEFIEAENYFQVKIDLKDGFKSPRKKEIEEIVKSVVGCEVEVVSEVPKHAGGYQICLLKKPNIKVDYAIFSKSKENVNGDRVCFLQLKDGKFLACISDGMGTGRIASENSFIVIDALKKFTNLGFDRKVAIKFINSLLAMKNLEGFASVDIVCIDRFKLTCEFLKAGAI</sequence>
<name>A0ABY7BIU0_9FIRM</name>
<keyword evidence="3" id="KW-1185">Reference proteome</keyword>
<dbReference type="EMBL" id="CP113864">
    <property type="protein sequence ID" value="WAM31635.1"/>
    <property type="molecule type" value="Genomic_DNA"/>
</dbReference>
<dbReference type="Gene3D" id="3.60.40.10">
    <property type="entry name" value="PPM-type phosphatase domain"/>
    <property type="match status" value="1"/>
</dbReference>
<accession>A0ABY7BIU0</accession>
<dbReference type="RefSeq" id="WP_268748519.1">
    <property type="nucleotide sequence ID" value="NZ_CP113864.1"/>
</dbReference>
<proteinExistence type="predicted"/>
<evidence type="ECO:0000313" key="2">
    <source>
        <dbReference type="EMBL" id="WAM31635.1"/>
    </source>
</evidence>
<organism evidence="2 3">
    <name type="scientific">Caldicellulosiruptor naganoensis</name>
    <dbReference type="NCBI Taxonomy" id="29324"/>
    <lineage>
        <taxon>Bacteria</taxon>
        <taxon>Bacillati</taxon>
        <taxon>Bacillota</taxon>
        <taxon>Bacillota incertae sedis</taxon>
        <taxon>Caldicellulosiruptorales</taxon>
        <taxon>Caldicellulosiruptoraceae</taxon>
        <taxon>Caldicellulosiruptor</taxon>
    </lineage>
</organism>
<feature type="domain" description="Stage II sporulation protein E N-terminal" evidence="1">
    <location>
        <begin position="3"/>
        <end position="164"/>
    </location>
</feature>